<feature type="signal peptide" evidence="3">
    <location>
        <begin position="1"/>
        <end position="22"/>
    </location>
</feature>
<feature type="chain" id="PRO_5042866483" evidence="3">
    <location>
        <begin position="23"/>
        <end position="559"/>
    </location>
</feature>
<feature type="compositionally biased region" description="Pro residues" evidence="2">
    <location>
        <begin position="200"/>
        <end position="211"/>
    </location>
</feature>
<reference evidence="5" key="1">
    <citation type="journal article" date="2023" name="Mol. Phylogenet. Evol.">
        <title>Genome-scale phylogeny and comparative genomics of the fungal order Sordariales.</title>
        <authorList>
            <person name="Hensen N."/>
            <person name="Bonometti L."/>
            <person name="Westerberg I."/>
            <person name="Brannstrom I.O."/>
            <person name="Guillou S."/>
            <person name="Cros-Aarteil S."/>
            <person name="Calhoun S."/>
            <person name="Haridas S."/>
            <person name="Kuo A."/>
            <person name="Mondo S."/>
            <person name="Pangilinan J."/>
            <person name="Riley R."/>
            <person name="LaButti K."/>
            <person name="Andreopoulos B."/>
            <person name="Lipzen A."/>
            <person name="Chen C."/>
            <person name="Yan M."/>
            <person name="Daum C."/>
            <person name="Ng V."/>
            <person name="Clum A."/>
            <person name="Steindorff A."/>
            <person name="Ohm R.A."/>
            <person name="Martin F."/>
            <person name="Silar P."/>
            <person name="Natvig D.O."/>
            <person name="Lalanne C."/>
            <person name="Gautier V."/>
            <person name="Ament-Velasquez S.L."/>
            <person name="Kruys A."/>
            <person name="Hutchinson M.I."/>
            <person name="Powell A.J."/>
            <person name="Barry K."/>
            <person name="Miller A.N."/>
            <person name="Grigoriev I.V."/>
            <person name="Debuchy R."/>
            <person name="Gladieux P."/>
            <person name="Hiltunen Thoren M."/>
            <person name="Johannesson H."/>
        </authorList>
    </citation>
    <scope>NUCLEOTIDE SEQUENCE</scope>
    <source>
        <strain evidence="5">CBS 626.80</strain>
    </source>
</reference>
<feature type="region of interest" description="Disordered" evidence="2">
    <location>
        <begin position="74"/>
        <end position="97"/>
    </location>
</feature>
<comment type="caution">
    <text evidence="5">The sequence shown here is derived from an EMBL/GenBank/DDBJ whole genome shotgun (WGS) entry which is preliminary data.</text>
</comment>
<evidence type="ECO:0000256" key="2">
    <source>
        <dbReference type="SAM" id="MobiDB-lite"/>
    </source>
</evidence>
<feature type="region of interest" description="Disordered" evidence="2">
    <location>
        <begin position="316"/>
        <end position="340"/>
    </location>
</feature>
<feature type="compositionally biased region" description="Gly residues" evidence="2">
    <location>
        <begin position="119"/>
        <end position="130"/>
    </location>
</feature>
<comment type="similarity">
    <text evidence="1">Belongs to the peptidase A1 family.</text>
</comment>
<dbReference type="PANTHER" id="PTHR47966">
    <property type="entry name" value="BETA-SITE APP-CLEAVING ENZYME, ISOFORM A-RELATED"/>
    <property type="match status" value="1"/>
</dbReference>
<dbReference type="InterPro" id="IPR033121">
    <property type="entry name" value="PEPTIDASE_A1"/>
</dbReference>
<reference evidence="5" key="2">
    <citation type="submission" date="2023-06" db="EMBL/GenBank/DDBJ databases">
        <authorList>
            <consortium name="Lawrence Berkeley National Laboratory"/>
            <person name="Mondo S.J."/>
            <person name="Hensen N."/>
            <person name="Bonometti L."/>
            <person name="Westerberg I."/>
            <person name="Brannstrom I.O."/>
            <person name="Guillou S."/>
            <person name="Cros-Aarteil S."/>
            <person name="Calhoun S."/>
            <person name="Haridas S."/>
            <person name="Kuo A."/>
            <person name="Pangilinan J."/>
            <person name="Riley R."/>
            <person name="Labutti K."/>
            <person name="Andreopoulos B."/>
            <person name="Lipzen A."/>
            <person name="Chen C."/>
            <person name="Yanf M."/>
            <person name="Daum C."/>
            <person name="Ng V."/>
            <person name="Clum A."/>
            <person name="Steindorff A."/>
            <person name="Ohm R."/>
            <person name="Martin F."/>
            <person name="Silar P."/>
            <person name="Natvig D."/>
            <person name="Lalanne C."/>
            <person name="Gautier V."/>
            <person name="Ament-Velasquez S.L."/>
            <person name="Kruys A."/>
            <person name="Hutchinson M.I."/>
            <person name="Powell A.J."/>
            <person name="Barry K."/>
            <person name="Miller A.N."/>
            <person name="Grigoriev I.V."/>
            <person name="Debuchy R."/>
            <person name="Gladieux P."/>
            <person name="Thoren M.H."/>
            <person name="Johannesson H."/>
        </authorList>
    </citation>
    <scope>NUCLEOTIDE SEQUENCE</scope>
    <source>
        <strain evidence="5">CBS 626.80</strain>
    </source>
</reference>
<dbReference type="GO" id="GO:0000324">
    <property type="term" value="C:fungal-type vacuole"/>
    <property type="evidence" value="ECO:0007669"/>
    <property type="project" value="TreeGrafter"/>
</dbReference>
<dbReference type="GO" id="GO:0006508">
    <property type="term" value="P:proteolysis"/>
    <property type="evidence" value="ECO:0007669"/>
    <property type="project" value="InterPro"/>
</dbReference>
<evidence type="ECO:0000256" key="3">
    <source>
        <dbReference type="SAM" id="SignalP"/>
    </source>
</evidence>
<feature type="region of interest" description="Disordered" evidence="2">
    <location>
        <begin position="195"/>
        <end position="246"/>
    </location>
</feature>
<dbReference type="InterPro" id="IPR021109">
    <property type="entry name" value="Peptidase_aspartic_dom_sf"/>
</dbReference>
<proteinExistence type="inferred from homology"/>
<dbReference type="PANTHER" id="PTHR47966:SF47">
    <property type="entry name" value="ENDOPEPTIDASE, PUTATIVE (AFU_ORTHOLOGUE AFUA_3G01220)-RELATED"/>
    <property type="match status" value="1"/>
</dbReference>
<gene>
    <name evidence="5" type="ORF">QBC32DRAFT_265189</name>
</gene>
<sequence length="559" mass="59877">MLSHLGSSFAYGLLIFALVIHAATINQLTPTERYLRDSAPELPGIKYFVPKHTNAGSHTRQLAISHNIQSLSGISHSTSSTGSSKQHTITRSGNRRSAVSVLGQHQRRLKQNAIRNTHGSGGDDSSGGDEGSAYGYENVTVTTAFGTQYAVEVHWNSVPLLLLLDTGSSDTWAITHNFSCLDYLGNDVPQETCGFGPAYTLPPPHTPPPIIPGLNNSTNSSSSSSHPSPKPQPPKEEDLWKPYGPTDPQTHMFIQYGDGEIVTGPMGFADISVGNITVKKQQVALAEKTFWFGNNFTSGLMGLAFPSLTNSYLGDMPGGSGGGDESGSGSGSGGGGLGNGQQGHESYNQLYYPPLFTSMVNQGSVPPLFSITIDRNASSGLLAWGGLPPAIKGLEKGKDVELDMIITNLIDVPETAYDYSFYTVIPDGWQFGANTNTRKFPYIVDSGTTLCYLPSAEAQSINLAFNPPAIYLWMYGAYFTSCDAIVPRVGVILGGQTFYMNPVDLINQDMVDPLTGLCMTAIADGGAGPYILGDVFMQNALTVFDVGRGKMRFLGREFY</sequence>
<dbReference type="Proteomes" id="UP001303222">
    <property type="component" value="Unassembled WGS sequence"/>
</dbReference>
<feature type="compositionally biased region" description="Low complexity" evidence="2">
    <location>
        <begin position="215"/>
        <end position="227"/>
    </location>
</feature>
<dbReference type="InterPro" id="IPR001461">
    <property type="entry name" value="Aspartic_peptidase_A1"/>
</dbReference>
<accession>A0AAN6SE15</accession>
<dbReference type="GO" id="GO:0004190">
    <property type="term" value="F:aspartic-type endopeptidase activity"/>
    <property type="evidence" value="ECO:0007669"/>
    <property type="project" value="InterPro"/>
</dbReference>
<dbReference type="EMBL" id="MU859187">
    <property type="protein sequence ID" value="KAK3950180.1"/>
    <property type="molecule type" value="Genomic_DNA"/>
</dbReference>
<feature type="compositionally biased region" description="Low complexity" evidence="2">
    <location>
        <begin position="74"/>
        <end position="87"/>
    </location>
</feature>
<evidence type="ECO:0000256" key="1">
    <source>
        <dbReference type="ARBA" id="ARBA00007447"/>
    </source>
</evidence>
<dbReference type="AlphaFoldDB" id="A0AAN6SE15"/>
<dbReference type="CDD" id="cd05471">
    <property type="entry name" value="pepsin_like"/>
    <property type="match status" value="1"/>
</dbReference>
<feature type="region of interest" description="Disordered" evidence="2">
    <location>
        <begin position="112"/>
        <end position="131"/>
    </location>
</feature>
<dbReference type="InterPro" id="IPR034164">
    <property type="entry name" value="Pepsin-like_dom"/>
</dbReference>
<keyword evidence="3" id="KW-0732">Signal</keyword>
<evidence type="ECO:0000313" key="5">
    <source>
        <dbReference type="EMBL" id="KAK3950180.1"/>
    </source>
</evidence>
<dbReference type="Pfam" id="PF00026">
    <property type="entry name" value="Asp"/>
    <property type="match status" value="2"/>
</dbReference>
<organism evidence="5 6">
    <name type="scientific">Pseudoneurospora amorphoporcata</name>
    <dbReference type="NCBI Taxonomy" id="241081"/>
    <lineage>
        <taxon>Eukaryota</taxon>
        <taxon>Fungi</taxon>
        <taxon>Dikarya</taxon>
        <taxon>Ascomycota</taxon>
        <taxon>Pezizomycotina</taxon>
        <taxon>Sordariomycetes</taxon>
        <taxon>Sordariomycetidae</taxon>
        <taxon>Sordariales</taxon>
        <taxon>Sordariaceae</taxon>
        <taxon>Pseudoneurospora</taxon>
    </lineage>
</organism>
<dbReference type="PROSITE" id="PS51767">
    <property type="entry name" value="PEPTIDASE_A1"/>
    <property type="match status" value="1"/>
</dbReference>
<protein>
    <submittedName>
        <fullName evidence="5">Aspartic peptidase domain-containing protein</fullName>
    </submittedName>
</protein>
<evidence type="ECO:0000259" key="4">
    <source>
        <dbReference type="PROSITE" id="PS51767"/>
    </source>
</evidence>
<dbReference type="SUPFAM" id="SSF50630">
    <property type="entry name" value="Acid proteases"/>
    <property type="match status" value="1"/>
</dbReference>
<dbReference type="PRINTS" id="PR00792">
    <property type="entry name" value="PEPSIN"/>
</dbReference>
<evidence type="ECO:0000313" key="6">
    <source>
        <dbReference type="Proteomes" id="UP001303222"/>
    </source>
</evidence>
<dbReference type="Gene3D" id="2.40.70.10">
    <property type="entry name" value="Acid Proteases"/>
    <property type="match status" value="2"/>
</dbReference>
<feature type="domain" description="Peptidase A1" evidence="4">
    <location>
        <begin position="149"/>
        <end position="554"/>
    </location>
</feature>
<keyword evidence="6" id="KW-1185">Reference proteome</keyword>
<name>A0AAN6SE15_9PEZI</name>